<dbReference type="GO" id="GO:0005811">
    <property type="term" value="C:lipid droplet"/>
    <property type="evidence" value="ECO:0007669"/>
    <property type="project" value="TreeGrafter"/>
</dbReference>
<keyword evidence="3" id="KW-0472">Membrane</keyword>
<evidence type="ECO:0000313" key="6">
    <source>
        <dbReference type="Proteomes" id="UP000028045"/>
    </source>
</evidence>
<dbReference type="Proteomes" id="UP000028045">
    <property type="component" value="Unassembled WGS sequence"/>
</dbReference>
<dbReference type="GO" id="GO:0016042">
    <property type="term" value="P:lipid catabolic process"/>
    <property type="evidence" value="ECO:0007669"/>
    <property type="project" value="UniProtKB-KW"/>
</dbReference>
<dbReference type="GO" id="GO:0047372">
    <property type="term" value="F:monoacylglycerol lipase activity"/>
    <property type="evidence" value="ECO:0007669"/>
    <property type="project" value="TreeGrafter"/>
</dbReference>
<keyword evidence="2" id="KW-0443">Lipid metabolism</keyword>
<reference evidence="5 6" key="1">
    <citation type="journal article" date="2014" name="BMC Genomics">
        <title>Comparative genome sequencing reveals chemotype-specific gene clusters in the toxigenic black mold Stachybotrys.</title>
        <authorList>
            <person name="Semeiks J."/>
            <person name="Borek D."/>
            <person name="Otwinowski Z."/>
            <person name="Grishin N.V."/>
        </authorList>
    </citation>
    <scope>NUCLEOTIDE SEQUENCE [LARGE SCALE GENOMIC DNA]</scope>
    <source>
        <strain evidence="6">CBS 109288 / IBT 7711</strain>
    </source>
</reference>
<proteinExistence type="inferred from homology"/>
<evidence type="ECO:0000256" key="3">
    <source>
        <dbReference type="SAM" id="Phobius"/>
    </source>
</evidence>
<evidence type="ECO:0000256" key="1">
    <source>
        <dbReference type="ARBA" id="ARBA00007920"/>
    </source>
</evidence>
<sequence>MGASTATQDHIGGTAKADHLCVLVHGLWGNPTHLTNIAKSLRAQNSADQLWLLLAKTNTGNFTYDGIERGGERVCAEIEEEMRLVESKGGKIKKLSVVGYSLGGLVSRYAIGLLHARGALDTVECMNYATFASPHLGVRSPLKGYGNHLWNVLVARTLSMSGRQLFTIDKFRDTDRPLLAVLADPNSTFMMGLRKFKRHTLYCNIVNDRVAVYYTTCISKTDPFRQNLDNIKVNYINGGDDVIIDYNNPVATDSKPEVPAPPTMAGKLNQQVKRLPLILALTLLLPIGVVAYLINAIIQTVRSASRIRSHEAGKGGVQIENYRMPFMLDIQGEVEQAFEALNSSRTHEYLSPGDEERLADPGDRQTMARERRQSIPAQPTLALAPYQFDMIESLNSLKWRKYPVWIHKDRHSHAAIIVRMEKKTFDEGRLILRHFAEQEFLK</sequence>
<gene>
    <name evidence="5" type="ORF">S7711_00084</name>
</gene>
<feature type="domain" description="DUF676" evidence="4">
    <location>
        <begin position="16"/>
        <end position="216"/>
    </location>
</feature>
<accession>A0A084B3D8</accession>
<organism evidence="5 6">
    <name type="scientific">Stachybotrys chartarum (strain CBS 109288 / IBT 7711)</name>
    <name type="common">Toxic black mold</name>
    <name type="synonym">Stilbospora chartarum</name>
    <dbReference type="NCBI Taxonomy" id="1280523"/>
    <lineage>
        <taxon>Eukaryota</taxon>
        <taxon>Fungi</taxon>
        <taxon>Dikarya</taxon>
        <taxon>Ascomycota</taxon>
        <taxon>Pezizomycotina</taxon>
        <taxon>Sordariomycetes</taxon>
        <taxon>Hypocreomycetidae</taxon>
        <taxon>Hypocreales</taxon>
        <taxon>Stachybotryaceae</taxon>
        <taxon>Stachybotrys</taxon>
    </lineage>
</organism>
<dbReference type="Pfam" id="PF05057">
    <property type="entry name" value="DUF676"/>
    <property type="match status" value="1"/>
</dbReference>
<protein>
    <recommendedName>
        <fullName evidence="4">DUF676 domain-containing protein</fullName>
    </recommendedName>
</protein>
<keyword evidence="2" id="KW-0442">Lipid degradation</keyword>
<dbReference type="InterPro" id="IPR044294">
    <property type="entry name" value="Lipase-like"/>
</dbReference>
<dbReference type="InterPro" id="IPR007751">
    <property type="entry name" value="DUF676_lipase-like"/>
</dbReference>
<dbReference type="PANTHER" id="PTHR12482:SF65">
    <property type="entry name" value="ESTERASE, PUTATIVE (AFU_ORTHOLOGUE AFUA_3G12320)-RELATED"/>
    <property type="match status" value="1"/>
</dbReference>
<dbReference type="InterPro" id="IPR029058">
    <property type="entry name" value="AB_hydrolase_fold"/>
</dbReference>
<dbReference type="SUPFAM" id="SSF53474">
    <property type="entry name" value="alpha/beta-Hydrolases"/>
    <property type="match status" value="1"/>
</dbReference>
<keyword evidence="3" id="KW-0812">Transmembrane</keyword>
<dbReference type="GO" id="GO:0004622">
    <property type="term" value="F:phosphatidylcholine lysophospholipase activity"/>
    <property type="evidence" value="ECO:0007669"/>
    <property type="project" value="TreeGrafter"/>
</dbReference>
<dbReference type="AlphaFoldDB" id="A0A084B3D8"/>
<dbReference type="EMBL" id="KL648097">
    <property type="protein sequence ID" value="KEY72067.1"/>
    <property type="molecule type" value="Genomic_DNA"/>
</dbReference>
<dbReference type="PANTHER" id="PTHR12482">
    <property type="entry name" value="LIPASE ROG1-RELATED-RELATED"/>
    <property type="match status" value="1"/>
</dbReference>
<keyword evidence="3" id="KW-1133">Transmembrane helix</keyword>
<comment type="similarity">
    <text evidence="1">Belongs to the putative lipase ROG1 family.</text>
</comment>
<dbReference type="HOGENOM" id="CLU_027968_1_1_1"/>
<evidence type="ECO:0000256" key="2">
    <source>
        <dbReference type="ARBA" id="ARBA00022963"/>
    </source>
</evidence>
<keyword evidence="6" id="KW-1185">Reference proteome</keyword>
<name>A0A084B3D8_STACB</name>
<dbReference type="OrthoDB" id="273452at2759"/>
<dbReference type="Gene3D" id="3.40.50.1820">
    <property type="entry name" value="alpha/beta hydrolase"/>
    <property type="match status" value="1"/>
</dbReference>
<evidence type="ECO:0000259" key="4">
    <source>
        <dbReference type="Pfam" id="PF05057"/>
    </source>
</evidence>
<feature type="transmembrane region" description="Helical" evidence="3">
    <location>
        <begin position="277"/>
        <end position="298"/>
    </location>
</feature>
<evidence type="ECO:0000313" key="5">
    <source>
        <dbReference type="EMBL" id="KEY72067.1"/>
    </source>
</evidence>